<keyword evidence="2" id="KW-1185">Reference proteome</keyword>
<name>A0ACB5UPD8_9FIRM</name>
<dbReference type="Proteomes" id="UP001374599">
    <property type="component" value="Unassembled WGS sequence"/>
</dbReference>
<comment type="caution">
    <text evidence="1">The sequence shown here is derived from an EMBL/GenBank/DDBJ whole genome shotgun (WGS) entry which is preliminary data.</text>
</comment>
<evidence type="ECO:0000313" key="1">
    <source>
        <dbReference type="EMBL" id="GMQ64857.1"/>
    </source>
</evidence>
<protein>
    <submittedName>
        <fullName evidence="1">Uncharacterized protein</fullName>
    </submittedName>
</protein>
<accession>A0ACB5UPD8</accession>
<evidence type="ECO:0000313" key="2">
    <source>
        <dbReference type="Proteomes" id="UP001374599"/>
    </source>
</evidence>
<organism evidence="1 2">
    <name type="scientific">Vallitalea maricola</name>
    <dbReference type="NCBI Taxonomy" id="3074433"/>
    <lineage>
        <taxon>Bacteria</taxon>
        <taxon>Bacillati</taxon>
        <taxon>Bacillota</taxon>
        <taxon>Clostridia</taxon>
        <taxon>Lachnospirales</taxon>
        <taxon>Vallitaleaceae</taxon>
        <taxon>Vallitalea</taxon>
    </lineage>
</organism>
<sequence>MMFSRRYYNGYNCFSNFGNPWVMGITLIIILLAIYLIYKLFRTNHKKSNQSLERLNMKYVSGEISQEEYNERRRVLEK</sequence>
<proteinExistence type="predicted"/>
<dbReference type="EMBL" id="BTPU01000084">
    <property type="protein sequence ID" value="GMQ64857.1"/>
    <property type="molecule type" value="Genomic_DNA"/>
</dbReference>
<reference evidence="1" key="1">
    <citation type="submission" date="2023-09" db="EMBL/GenBank/DDBJ databases">
        <title>Vallitalea sediminicola and Vallitalea maricola sp. nov., anaerobic bacteria isolated from marine sediment.</title>
        <authorList>
            <person name="Hirano S."/>
            <person name="Maeda A."/>
            <person name="Terahara T."/>
            <person name="Mori K."/>
            <person name="Hamada M."/>
            <person name="Matsumoto R."/>
            <person name="Kobayashi T."/>
        </authorList>
    </citation>
    <scope>NUCLEOTIDE SEQUENCE</scope>
    <source>
        <strain evidence="1">AN17-2</strain>
    </source>
</reference>
<gene>
    <name evidence="1" type="ORF">AN2V17_40970</name>
</gene>